<protein>
    <submittedName>
        <fullName evidence="1">Uncharacterized protein</fullName>
    </submittedName>
</protein>
<proteinExistence type="predicted"/>
<dbReference type="AlphaFoldDB" id="A0A367X003"/>
<organism evidence="1 2">
    <name type="scientific">Thalassospira profundimaris</name>
    <dbReference type="NCBI Taxonomy" id="502049"/>
    <lineage>
        <taxon>Bacteria</taxon>
        <taxon>Pseudomonadati</taxon>
        <taxon>Pseudomonadota</taxon>
        <taxon>Alphaproteobacteria</taxon>
        <taxon>Rhodospirillales</taxon>
        <taxon>Thalassospiraceae</taxon>
        <taxon>Thalassospira</taxon>
    </lineage>
</organism>
<reference evidence="1 2" key="1">
    <citation type="submission" date="2014-07" db="EMBL/GenBank/DDBJ databases">
        <title>Draft genome sequence of Thalassospira profundimaris S25-3-2.</title>
        <authorList>
            <person name="Lai Q."/>
            <person name="Shao Z."/>
        </authorList>
    </citation>
    <scope>NUCLEOTIDE SEQUENCE [LARGE SCALE GENOMIC DNA]</scope>
    <source>
        <strain evidence="1 2">S25-3-2</strain>
    </source>
</reference>
<gene>
    <name evidence="1" type="ORF">TH25_15975</name>
</gene>
<evidence type="ECO:0000313" key="2">
    <source>
        <dbReference type="Proteomes" id="UP000252517"/>
    </source>
</evidence>
<comment type="caution">
    <text evidence="1">The sequence shown here is derived from an EMBL/GenBank/DDBJ whole genome shotgun (WGS) entry which is preliminary data.</text>
</comment>
<dbReference type="EMBL" id="JPWH01000013">
    <property type="protein sequence ID" value="RCK47016.1"/>
    <property type="molecule type" value="Genomic_DNA"/>
</dbReference>
<dbReference type="Proteomes" id="UP000252517">
    <property type="component" value="Unassembled WGS sequence"/>
</dbReference>
<accession>A0A367X003</accession>
<sequence length="60" mass="6676">MFNPIAACQAGLFAFMAPLLPIGTKNRDDNKAATQNGVSCRDFMEKQNAPNRGQRCFQRN</sequence>
<evidence type="ECO:0000313" key="1">
    <source>
        <dbReference type="EMBL" id="RCK47016.1"/>
    </source>
</evidence>
<name>A0A367X003_9PROT</name>